<proteinExistence type="predicted"/>
<evidence type="ECO:0000313" key="2">
    <source>
        <dbReference type="Proteomes" id="UP000193427"/>
    </source>
</evidence>
<dbReference type="RefSeq" id="WP_085749600.1">
    <property type="nucleotide sequence ID" value="NZ_BSPR01000002.1"/>
</dbReference>
<reference evidence="1 2" key="1">
    <citation type="submission" date="2016-04" db="EMBL/GenBank/DDBJ databases">
        <title>Complete genome sequence of natural rubber-degrading, novel Gram-negative bacterium, Rhizobacter gummiphilus strain NS21.</title>
        <authorList>
            <person name="Tabata M."/>
            <person name="Kasai D."/>
            <person name="Fukuda M."/>
        </authorList>
    </citation>
    <scope>NUCLEOTIDE SEQUENCE [LARGE SCALE GENOMIC DNA]</scope>
    <source>
        <strain evidence="1 2">NS21</strain>
    </source>
</reference>
<protein>
    <submittedName>
        <fullName evidence="1">Uncharacterized protein</fullName>
    </submittedName>
</protein>
<dbReference type="AlphaFoldDB" id="A0A1W6L548"/>
<dbReference type="EMBL" id="CP015118">
    <property type="protein sequence ID" value="ARN19342.1"/>
    <property type="molecule type" value="Genomic_DNA"/>
</dbReference>
<dbReference type="KEGG" id="rgu:A4W93_05135"/>
<name>A0A1W6L548_9BURK</name>
<dbReference type="Proteomes" id="UP000193427">
    <property type="component" value="Chromosome"/>
</dbReference>
<keyword evidence="2" id="KW-1185">Reference proteome</keyword>
<organism evidence="1 2">
    <name type="scientific">Piscinibacter gummiphilus</name>
    <dbReference type="NCBI Taxonomy" id="946333"/>
    <lineage>
        <taxon>Bacteria</taxon>
        <taxon>Pseudomonadati</taxon>
        <taxon>Pseudomonadota</taxon>
        <taxon>Betaproteobacteria</taxon>
        <taxon>Burkholderiales</taxon>
        <taxon>Sphaerotilaceae</taxon>
        <taxon>Piscinibacter</taxon>
    </lineage>
</organism>
<dbReference type="PROSITE" id="PS51257">
    <property type="entry name" value="PROKAR_LIPOPROTEIN"/>
    <property type="match status" value="1"/>
</dbReference>
<accession>A0A1W6L548</accession>
<gene>
    <name evidence="1" type="ORF">A4W93_05135</name>
</gene>
<sequence length="99" mass="10293">MNDTLTRLAWALPLVLVLGCAAAWLLRRSMDRLGVTATPAAPMNLVQTLALSDGLRAHLIAIGPRSVLVVEGPSAPVIQVLPDPPARARRAAPWGGAGA</sequence>
<evidence type="ECO:0000313" key="1">
    <source>
        <dbReference type="EMBL" id="ARN19342.1"/>
    </source>
</evidence>
<dbReference type="STRING" id="946333.A4W93_05135"/>